<dbReference type="Proteomes" id="UP001152755">
    <property type="component" value="Unassembled WGS sequence"/>
</dbReference>
<dbReference type="Gene3D" id="3.10.180.10">
    <property type="entry name" value="2,3-Dihydroxybiphenyl 1,2-Dioxygenase, domain 1"/>
    <property type="match status" value="1"/>
</dbReference>
<dbReference type="RefSeq" id="WP_332518878.1">
    <property type="nucleotide sequence ID" value="NZ_JANRHA010000001.1"/>
</dbReference>
<organism evidence="2 3">
    <name type="scientific">Speluncibacter jeojiensis</name>
    <dbReference type="NCBI Taxonomy" id="2710754"/>
    <lineage>
        <taxon>Bacteria</taxon>
        <taxon>Bacillati</taxon>
        <taxon>Actinomycetota</taxon>
        <taxon>Actinomycetes</taxon>
        <taxon>Mycobacteriales</taxon>
        <taxon>Speluncibacteraceae</taxon>
        <taxon>Speluncibacter</taxon>
    </lineage>
</organism>
<reference evidence="2" key="1">
    <citation type="submission" date="2022-08" db="EMBL/GenBank/DDBJ databases">
        <title>Genome analysis of Corynebacteriales strain.</title>
        <authorList>
            <person name="Lee S.D."/>
        </authorList>
    </citation>
    <scope>NUCLEOTIDE SEQUENCE</scope>
    <source>
        <strain evidence="2">D3-21</strain>
    </source>
</reference>
<dbReference type="InterPro" id="IPR029068">
    <property type="entry name" value="Glyas_Bleomycin-R_OHBP_Dase"/>
</dbReference>
<name>A0A9X4RC07_9ACTN</name>
<evidence type="ECO:0000259" key="1">
    <source>
        <dbReference type="PROSITE" id="PS51819"/>
    </source>
</evidence>
<feature type="domain" description="VOC" evidence="1">
    <location>
        <begin position="2"/>
        <end position="127"/>
    </location>
</feature>
<dbReference type="SUPFAM" id="SSF54593">
    <property type="entry name" value="Glyoxalase/Bleomycin resistance protein/Dihydroxybiphenyl dioxygenase"/>
    <property type="match status" value="1"/>
</dbReference>
<evidence type="ECO:0000313" key="2">
    <source>
        <dbReference type="EMBL" id="MDG3013009.1"/>
    </source>
</evidence>
<comment type="caution">
    <text evidence="2">The sequence shown here is derived from an EMBL/GenBank/DDBJ whole genome shotgun (WGS) entry which is preliminary data.</text>
</comment>
<proteinExistence type="predicted"/>
<sequence>MHLTQIRLIVSDFAGTFEFYRDVIGLVPQNPDPTPPYAAFKPDLGSALCLHERADLARALGGAAEVDGPRGRDAALVVLRVDDLEGYLEAITARGARPLAPPSIRWGTIAGAYLRDPEGNLIEIQQWLATRDGGPVPPAS</sequence>
<dbReference type="EMBL" id="JANRHA010000001">
    <property type="protein sequence ID" value="MDG3013009.1"/>
    <property type="molecule type" value="Genomic_DNA"/>
</dbReference>
<dbReference type="Pfam" id="PF00903">
    <property type="entry name" value="Glyoxalase"/>
    <property type="match status" value="1"/>
</dbReference>
<protein>
    <submittedName>
        <fullName evidence="2">VOC family protein</fullName>
    </submittedName>
</protein>
<gene>
    <name evidence="2" type="ORF">NVS88_00355</name>
</gene>
<keyword evidence="3" id="KW-1185">Reference proteome</keyword>
<accession>A0A9X4RC07</accession>
<dbReference type="AlphaFoldDB" id="A0A9X4RC07"/>
<dbReference type="PROSITE" id="PS51819">
    <property type="entry name" value="VOC"/>
    <property type="match status" value="1"/>
</dbReference>
<evidence type="ECO:0000313" key="3">
    <source>
        <dbReference type="Proteomes" id="UP001152755"/>
    </source>
</evidence>
<dbReference type="InterPro" id="IPR037523">
    <property type="entry name" value="VOC_core"/>
</dbReference>
<dbReference type="InterPro" id="IPR004360">
    <property type="entry name" value="Glyas_Fos-R_dOase_dom"/>
</dbReference>